<dbReference type="GO" id="GO:0003677">
    <property type="term" value="F:DNA binding"/>
    <property type="evidence" value="ECO:0007669"/>
    <property type="project" value="InterPro"/>
</dbReference>
<name>A0A512E4H0_9PROT</name>
<feature type="domain" description="HigA2-like helix-turn-helix" evidence="2">
    <location>
        <begin position="24"/>
        <end position="94"/>
    </location>
</feature>
<organism evidence="3 4">
    <name type="scientific">Skermanella aerolata</name>
    <dbReference type="NCBI Taxonomy" id="393310"/>
    <lineage>
        <taxon>Bacteria</taxon>
        <taxon>Pseudomonadati</taxon>
        <taxon>Pseudomonadota</taxon>
        <taxon>Alphaproteobacteria</taxon>
        <taxon>Rhodospirillales</taxon>
        <taxon>Azospirillaceae</taxon>
        <taxon>Skermanella</taxon>
    </lineage>
</organism>
<dbReference type="EMBL" id="BJYZ01000107">
    <property type="protein sequence ID" value="GEO43608.1"/>
    <property type="molecule type" value="Genomic_DNA"/>
</dbReference>
<dbReference type="RefSeq" id="WP_052832804.1">
    <property type="nucleotide sequence ID" value="NZ_BJYZ01000107.1"/>
</dbReference>
<accession>A0A512E4H0</accession>
<gene>
    <name evidence="3" type="ORF">SAE02_77560</name>
</gene>
<dbReference type="Proteomes" id="UP000321523">
    <property type="component" value="Unassembled WGS sequence"/>
</dbReference>
<dbReference type="InterPro" id="IPR010982">
    <property type="entry name" value="Lambda_DNA-bd_dom_sf"/>
</dbReference>
<comment type="caution">
    <text evidence="3">The sequence shown here is derived from an EMBL/GenBank/DDBJ whole genome shotgun (WGS) entry which is preliminary data.</text>
</comment>
<dbReference type="OrthoDB" id="8452755at2"/>
<evidence type="ECO:0000256" key="1">
    <source>
        <dbReference type="SAM" id="MobiDB-lite"/>
    </source>
</evidence>
<evidence type="ECO:0000313" key="4">
    <source>
        <dbReference type="Proteomes" id="UP000321523"/>
    </source>
</evidence>
<protein>
    <recommendedName>
        <fullName evidence="2">HigA2-like helix-turn-helix domain-containing protein</fullName>
    </recommendedName>
</protein>
<dbReference type="Gene3D" id="1.10.260.40">
    <property type="entry name" value="lambda repressor-like DNA-binding domains"/>
    <property type="match status" value="1"/>
</dbReference>
<keyword evidence="4" id="KW-1185">Reference proteome</keyword>
<evidence type="ECO:0000313" key="3">
    <source>
        <dbReference type="EMBL" id="GEO43608.1"/>
    </source>
</evidence>
<dbReference type="SUPFAM" id="SSF47413">
    <property type="entry name" value="lambda repressor-like DNA-binding domains"/>
    <property type="match status" value="1"/>
</dbReference>
<dbReference type="Pfam" id="PF13744">
    <property type="entry name" value="HTH_37"/>
    <property type="match status" value="1"/>
</dbReference>
<feature type="region of interest" description="Disordered" evidence="1">
    <location>
        <begin position="1"/>
        <end position="25"/>
    </location>
</feature>
<reference evidence="3 4" key="1">
    <citation type="submission" date="2019-07" db="EMBL/GenBank/DDBJ databases">
        <title>Whole genome shotgun sequence of Skermanella aerolata NBRC 106429.</title>
        <authorList>
            <person name="Hosoyama A."/>
            <person name="Uohara A."/>
            <person name="Ohji S."/>
            <person name="Ichikawa N."/>
        </authorList>
    </citation>
    <scope>NUCLEOTIDE SEQUENCE [LARGE SCALE GENOMIC DNA]</scope>
    <source>
        <strain evidence="3 4">NBRC 106429</strain>
    </source>
</reference>
<dbReference type="InterPro" id="IPR039554">
    <property type="entry name" value="HigA2-like_HTH"/>
</dbReference>
<feature type="compositionally biased region" description="Polar residues" evidence="1">
    <location>
        <begin position="1"/>
        <end position="11"/>
    </location>
</feature>
<proteinExistence type="predicted"/>
<dbReference type="AlphaFoldDB" id="A0A512E4H0"/>
<evidence type="ECO:0000259" key="2">
    <source>
        <dbReference type="Pfam" id="PF13744"/>
    </source>
</evidence>
<sequence>MNSTWYGSGRQSAGDRPPLGAGGANPAETRVKLLLAGHIRSVAERSSLSHADIAIRTGLAPEIVSRIAGEQLANISVWQLMRMLDDLGVAIDITLHLPDGRRVIEMG</sequence>